<reference evidence="1" key="1">
    <citation type="journal article" date="2019" name="Sci. Rep.">
        <title>Draft genome of Tanacetum cinerariifolium, the natural source of mosquito coil.</title>
        <authorList>
            <person name="Yamashiro T."/>
            <person name="Shiraishi A."/>
            <person name="Satake H."/>
            <person name="Nakayama K."/>
        </authorList>
    </citation>
    <scope>NUCLEOTIDE SEQUENCE</scope>
</reference>
<accession>A0A699H9V7</accession>
<protein>
    <submittedName>
        <fullName evidence="1">Retrovirus-related Pol polyprotein from transposon TNT 1-94</fullName>
    </submittedName>
</protein>
<dbReference type="EMBL" id="BKCJ010120763">
    <property type="protein sequence ID" value="GEX64233.1"/>
    <property type="molecule type" value="Genomic_DNA"/>
</dbReference>
<name>A0A699H9V7_TANCI</name>
<gene>
    <name evidence="1" type="ORF">Tci_336208</name>
</gene>
<proteinExistence type="predicted"/>
<organism evidence="1">
    <name type="scientific">Tanacetum cinerariifolium</name>
    <name type="common">Dalmatian daisy</name>
    <name type="synonym">Chrysanthemum cinerariifolium</name>
    <dbReference type="NCBI Taxonomy" id="118510"/>
    <lineage>
        <taxon>Eukaryota</taxon>
        <taxon>Viridiplantae</taxon>
        <taxon>Streptophyta</taxon>
        <taxon>Embryophyta</taxon>
        <taxon>Tracheophyta</taxon>
        <taxon>Spermatophyta</taxon>
        <taxon>Magnoliopsida</taxon>
        <taxon>eudicotyledons</taxon>
        <taxon>Gunneridae</taxon>
        <taxon>Pentapetalae</taxon>
        <taxon>asterids</taxon>
        <taxon>campanulids</taxon>
        <taxon>Asterales</taxon>
        <taxon>Asteraceae</taxon>
        <taxon>Asteroideae</taxon>
        <taxon>Anthemideae</taxon>
        <taxon>Anthemidinae</taxon>
        <taxon>Tanacetum</taxon>
    </lineage>
</organism>
<comment type="caution">
    <text evidence="1">The sequence shown here is derived from an EMBL/GenBank/DDBJ whole genome shotgun (WGS) entry which is preliminary data.</text>
</comment>
<sequence>MKAKLALFEASPPTCQSSKPFKSKNKGLVAETFDLDEKEVFDDEEEKRVQVLMALADDELFVGKNHARNDNPFVPASLNYNHEMVPKSKDRVKRLNPNIKLLNFNNGRILVLKSEAVNECLQLTKGSFDLESSKESVLKSQNPLPLWKNLQEASPSSEVMTLTYQDHSLRKRSSLGIMKHTVGILDMMIQKSNRMKQKD</sequence>
<evidence type="ECO:0000313" key="1">
    <source>
        <dbReference type="EMBL" id="GEX64233.1"/>
    </source>
</evidence>
<dbReference type="AlphaFoldDB" id="A0A699H9V7"/>